<sequence length="67" mass="6662">MTVGAVGGDQSAGLDGVTEGGAGAVGLHHIDVIELQAGVGERLGDDALLSGPIRGAQSVRRTILVDR</sequence>
<evidence type="ECO:0000313" key="2">
    <source>
        <dbReference type="Proteomes" id="UP000193247"/>
    </source>
</evidence>
<dbReference type="EMBL" id="NCXP01000073">
    <property type="protein sequence ID" value="OSC34960.1"/>
    <property type="molecule type" value="Genomic_DNA"/>
</dbReference>
<organism evidence="1 2">
    <name type="scientific">Mycobacterium decipiens</name>
    <dbReference type="NCBI Taxonomy" id="1430326"/>
    <lineage>
        <taxon>Bacteria</taxon>
        <taxon>Bacillati</taxon>
        <taxon>Actinomycetota</taxon>
        <taxon>Actinomycetes</taxon>
        <taxon>Mycobacteriales</taxon>
        <taxon>Mycobacteriaceae</taxon>
        <taxon>Mycobacterium</taxon>
    </lineage>
</organism>
<accession>A0A1X2LKZ7</accession>
<dbReference type="AlphaFoldDB" id="A0A1X2LKZ7"/>
<dbReference type="Proteomes" id="UP000193247">
    <property type="component" value="Unassembled WGS sequence"/>
</dbReference>
<proteinExistence type="predicted"/>
<reference evidence="1 2" key="1">
    <citation type="submission" date="2017-04" db="EMBL/GenBank/DDBJ databases">
        <title>The new phylogeny of genus Mycobacterium.</title>
        <authorList>
            <person name="Tortoli E."/>
            <person name="Trovato A."/>
            <person name="Cirillo D.M."/>
        </authorList>
    </citation>
    <scope>NUCLEOTIDE SEQUENCE [LARGE SCALE GENOMIC DNA]</scope>
    <source>
        <strain evidence="1 2">TBL 1200985</strain>
    </source>
</reference>
<protein>
    <submittedName>
        <fullName evidence="1">Uncharacterized protein</fullName>
    </submittedName>
</protein>
<name>A0A1X2LKZ7_9MYCO</name>
<dbReference type="AntiFam" id="ANF00248">
    <property type="entry name" value="Shadow ORF (opposite ppsD)"/>
</dbReference>
<gene>
    <name evidence="1" type="ORF">B8W66_23495</name>
</gene>
<evidence type="ECO:0000313" key="1">
    <source>
        <dbReference type="EMBL" id="OSC34960.1"/>
    </source>
</evidence>
<keyword evidence="2" id="KW-1185">Reference proteome</keyword>
<comment type="caution">
    <text evidence="1">The sequence shown here is derived from an EMBL/GenBank/DDBJ whole genome shotgun (WGS) entry which is preliminary data.</text>
</comment>